<protein>
    <submittedName>
        <fullName evidence="4">Prephenate dehydrogenase</fullName>
        <ecNumber evidence="4">1.3.1.12</ecNumber>
    </submittedName>
</protein>
<dbReference type="GO" id="GO:0008977">
    <property type="term" value="F:prephenate dehydrogenase (NAD+) activity"/>
    <property type="evidence" value="ECO:0007669"/>
    <property type="project" value="UniProtKB-EC"/>
</dbReference>
<dbReference type="PROSITE" id="PS51176">
    <property type="entry name" value="PDH_ADH"/>
    <property type="match status" value="1"/>
</dbReference>
<keyword evidence="2 4" id="KW-0560">Oxidoreductase</keyword>
<dbReference type="Gene3D" id="3.40.50.720">
    <property type="entry name" value="NAD(P)-binding Rossmann-like Domain"/>
    <property type="match status" value="1"/>
</dbReference>
<organism evidence="4 5">
    <name type="scientific">Aeromicrobium phragmitis</name>
    <dbReference type="NCBI Taxonomy" id="2478914"/>
    <lineage>
        <taxon>Bacteria</taxon>
        <taxon>Bacillati</taxon>
        <taxon>Actinomycetota</taxon>
        <taxon>Actinomycetes</taxon>
        <taxon>Propionibacteriales</taxon>
        <taxon>Nocardioidaceae</taxon>
        <taxon>Aeromicrobium</taxon>
    </lineage>
</organism>
<dbReference type="Pfam" id="PF20463">
    <property type="entry name" value="PDH_C"/>
    <property type="match status" value="1"/>
</dbReference>
<dbReference type="RefSeq" id="WP_121794487.1">
    <property type="nucleotide sequence ID" value="NZ_RDBF01000007.1"/>
</dbReference>
<dbReference type="NCBIfam" id="NF005112">
    <property type="entry name" value="PRK06545.2-4"/>
    <property type="match status" value="1"/>
</dbReference>
<evidence type="ECO:0000256" key="1">
    <source>
        <dbReference type="ARBA" id="ARBA00007964"/>
    </source>
</evidence>
<accession>A0A3L8PJH0</accession>
<dbReference type="InterPro" id="IPR003099">
    <property type="entry name" value="Prephen_DH"/>
</dbReference>
<dbReference type="Proteomes" id="UP000282515">
    <property type="component" value="Unassembled WGS sequence"/>
</dbReference>
<dbReference type="SUPFAM" id="SSF51735">
    <property type="entry name" value="NAD(P)-binding Rossmann-fold domains"/>
    <property type="match status" value="1"/>
</dbReference>
<dbReference type="AlphaFoldDB" id="A0A3L8PJH0"/>
<feature type="domain" description="Prephenate/arogenate dehydrogenase" evidence="3">
    <location>
        <begin position="7"/>
        <end position="280"/>
    </location>
</feature>
<dbReference type="GO" id="GO:0006571">
    <property type="term" value="P:tyrosine biosynthetic process"/>
    <property type="evidence" value="ECO:0007669"/>
    <property type="project" value="InterPro"/>
</dbReference>
<evidence type="ECO:0000313" key="4">
    <source>
        <dbReference type="EMBL" id="RLV55485.1"/>
    </source>
</evidence>
<name>A0A3L8PJH0_9ACTN</name>
<dbReference type="PANTHER" id="PTHR21363">
    <property type="entry name" value="PREPHENATE DEHYDROGENASE"/>
    <property type="match status" value="1"/>
</dbReference>
<proteinExistence type="inferred from homology"/>
<keyword evidence="5" id="KW-1185">Reference proteome</keyword>
<dbReference type="NCBIfam" id="NF005111">
    <property type="entry name" value="PRK06545.2-3"/>
    <property type="match status" value="1"/>
</dbReference>
<dbReference type="GO" id="GO:0070403">
    <property type="term" value="F:NAD+ binding"/>
    <property type="evidence" value="ECO:0007669"/>
    <property type="project" value="InterPro"/>
</dbReference>
<evidence type="ECO:0000259" key="3">
    <source>
        <dbReference type="PROSITE" id="PS51176"/>
    </source>
</evidence>
<comment type="caution">
    <text evidence="4">The sequence shown here is derived from an EMBL/GenBank/DDBJ whole genome shotgun (WGS) entry which is preliminary data.</text>
</comment>
<gene>
    <name evidence="4" type="ORF">D9V41_10305</name>
</gene>
<evidence type="ECO:0000256" key="2">
    <source>
        <dbReference type="ARBA" id="ARBA00023002"/>
    </source>
</evidence>
<dbReference type="InterPro" id="IPR046826">
    <property type="entry name" value="PDH_N"/>
</dbReference>
<dbReference type="EC" id="1.3.1.12" evidence="4"/>
<dbReference type="EMBL" id="RDBF01000007">
    <property type="protein sequence ID" value="RLV55485.1"/>
    <property type="molecule type" value="Genomic_DNA"/>
</dbReference>
<dbReference type="OrthoDB" id="9802008at2"/>
<dbReference type="GO" id="GO:0004665">
    <property type="term" value="F:prephenate dehydrogenase (NADP+) activity"/>
    <property type="evidence" value="ECO:0007669"/>
    <property type="project" value="InterPro"/>
</dbReference>
<dbReference type="InterPro" id="IPR046825">
    <property type="entry name" value="PDH_C"/>
</dbReference>
<dbReference type="PANTHER" id="PTHR21363:SF0">
    <property type="entry name" value="PREPHENATE DEHYDROGENASE [NADP(+)]"/>
    <property type="match status" value="1"/>
</dbReference>
<dbReference type="InterPro" id="IPR036291">
    <property type="entry name" value="NAD(P)-bd_dom_sf"/>
</dbReference>
<evidence type="ECO:0000313" key="5">
    <source>
        <dbReference type="Proteomes" id="UP000282515"/>
    </source>
</evidence>
<comment type="similarity">
    <text evidence="1">Belongs to the prephenate/arogenate dehydrogenase family.</text>
</comment>
<reference evidence="4 5" key="1">
    <citation type="submission" date="2018-10" db="EMBL/GenBank/DDBJ databases">
        <title>Aeromicrobium sp. 9W16Y-2 whole genome shotgun sequence.</title>
        <authorList>
            <person name="Li F."/>
        </authorList>
    </citation>
    <scope>NUCLEOTIDE SEQUENCE [LARGE SCALE GENOMIC DNA]</scope>
    <source>
        <strain evidence="4 5">9W16Y-2</strain>
    </source>
</reference>
<dbReference type="Pfam" id="PF02153">
    <property type="entry name" value="PDH_N"/>
    <property type="match status" value="1"/>
</dbReference>
<dbReference type="InterPro" id="IPR008927">
    <property type="entry name" value="6-PGluconate_DH-like_C_sf"/>
</dbReference>
<sequence>MTAPVPGPVLVVGCGLIGTSVALGLRARDVEVHLQDLDPRNVALAVQAGAGTDAVVTEPALVVVATPPGAVVDAVRSALASYPGAVVTDVASVKAPIVEAIDDPRFVGGHPMAGKERSGPTAGSGQLFEGRPWAVVPGVRAGDDAVAVVERCVVELGAVPYRFEPRAHDDAVALVSHVPHLMSVLTASLLAEAPEGHVELAGQGLRDVTRIARSDADLWVDIIGHNAEAITPLLTQVRDRLDTLIAAVSGDAVSLESLLERGRQGTITIPGKHGTLPTELASVFVPIDDMPGELSRLVGDAEGSVNIEDLRIDHEMGRPVGLVEIVVLPERADKLLDALRGHGWAAYR</sequence>
<dbReference type="Gene3D" id="1.10.3660.10">
    <property type="entry name" value="6-phosphogluconate dehydrogenase C-terminal like domain"/>
    <property type="match status" value="1"/>
</dbReference>
<dbReference type="SUPFAM" id="SSF48179">
    <property type="entry name" value="6-phosphogluconate dehydrogenase C-terminal domain-like"/>
    <property type="match status" value="1"/>
</dbReference>
<dbReference type="InterPro" id="IPR050812">
    <property type="entry name" value="Preph/Arog_dehydrog"/>
</dbReference>